<comment type="caution">
    <text evidence="1">The sequence shown here is derived from an EMBL/GenBank/DDBJ whole genome shotgun (WGS) entry which is preliminary data.</text>
</comment>
<evidence type="ECO:0000313" key="2">
    <source>
        <dbReference type="Proteomes" id="UP001286313"/>
    </source>
</evidence>
<gene>
    <name evidence="1" type="ORF">Pcinc_004994</name>
</gene>
<protein>
    <submittedName>
        <fullName evidence="1">Uncharacterized protein</fullName>
    </submittedName>
</protein>
<sequence>MSREEFLDWDVRKAHVTKRTSPQVVFLGSYFFLVTDNFCQGYGCGDTYENYELHIDAKVNIMKGHSMAITAARFDFSTVPLPRKHLVPLPLNPAKLKDLKELLSGASTTQCHRKPLV</sequence>
<name>A0AAE1GFZ0_PETCI</name>
<keyword evidence="2" id="KW-1185">Reference proteome</keyword>
<organism evidence="1 2">
    <name type="scientific">Petrolisthes cinctipes</name>
    <name type="common">Flat porcelain crab</name>
    <dbReference type="NCBI Taxonomy" id="88211"/>
    <lineage>
        <taxon>Eukaryota</taxon>
        <taxon>Metazoa</taxon>
        <taxon>Ecdysozoa</taxon>
        <taxon>Arthropoda</taxon>
        <taxon>Crustacea</taxon>
        <taxon>Multicrustacea</taxon>
        <taxon>Malacostraca</taxon>
        <taxon>Eumalacostraca</taxon>
        <taxon>Eucarida</taxon>
        <taxon>Decapoda</taxon>
        <taxon>Pleocyemata</taxon>
        <taxon>Anomura</taxon>
        <taxon>Galatheoidea</taxon>
        <taxon>Porcellanidae</taxon>
        <taxon>Petrolisthes</taxon>
    </lineage>
</organism>
<dbReference type="Proteomes" id="UP001286313">
    <property type="component" value="Unassembled WGS sequence"/>
</dbReference>
<evidence type="ECO:0000313" key="1">
    <source>
        <dbReference type="EMBL" id="KAK3891091.1"/>
    </source>
</evidence>
<proteinExistence type="predicted"/>
<dbReference type="AlphaFoldDB" id="A0AAE1GFZ0"/>
<accession>A0AAE1GFZ0</accession>
<reference evidence="1" key="1">
    <citation type="submission" date="2023-10" db="EMBL/GenBank/DDBJ databases">
        <title>Genome assemblies of two species of porcelain crab, Petrolisthes cinctipes and Petrolisthes manimaculis (Anomura: Porcellanidae).</title>
        <authorList>
            <person name="Angst P."/>
        </authorList>
    </citation>
    <scope>NUCLEOTIDE SEQUENCE</scope>
    <source>
        <strain evidence="1">PB745_01</strain>
        <tissue evidence="1">Gill</tissue>
    </source>
</reference>
<dbReference type="EMBL" id="JAWQEG010000367">
    <property type="protein sequence ID" value="KAK3891091.1"/>
    <property type="molecule type" value="Genomic_DNA"/>
</dbReference>